<dbReference type="EC" id="2.7.13.3" evidence="3"/>
<protein>
    <recommendedName>
        <fullName evidence="3">histidine kinase</fullName>
        <ecNumber evidence="3">2.7.13.3</ecNumber>
    </recommendedName>
</protein>
<comment type="subcellular location">
    <subcellularLocation>
        <location evidence="2">Cell inner membrane</location>
        <topology evidence="2">Multi-pass membrane protein</topology>
    </subcellularLocation>
</comment>
<evidence type="ECO:0000256" key="4">
    <source>
        <dbReference type="ARBA" id="ARBA00022475"/>
    </source>
</evidence>
<keyword evidence="11 18" id="KW-0067">ATP-binding</keyword>
<dbReference type="SMART" id="SM00388">
    <property type="entry name" value="HisKA"/>
    <property type="match status" value="1"/>
</dbReference>
<dbReference type="Pfam" id="PF02518">
    <property type="entry name" value="HATPase_c"/>
    <property type="match status" value="1"/>
</dbReference>
<dbReference type="CDD" id="cd00075">
    <property type="entry name" value="HATPase"/>
    <property type="match status" value="1"/>
</dbReference>
<dbReference type="InterPro" id="IPR036890">
    <property type="entry name" value="HATPase_C_sf"/>
</dbReference>
<organism evidence="18 19">
    <name type="scientific">Tistrella arctica</name>
    <dbReference type="NCBI Taxonomy" id="3133430"/>
    <lineage>
        <taxon>Bacteria</taxon>
        <taxon>Pseudomonadati</taxon>
        <taxon>Pseudomonadota</taxon>
        <taxon>Alphaproteobacteria</taxon>
        <taxon>Geminicoccales</taxon>
        <taxon>Geminicoccaceae</taxon>
        <taxon>Tistrella</taxon>
    </lineage>
</organism>
<dbReference type="SUPFAM" id="SSF55874">
    <property type="entry name" value="ATPase domain of HSP90 chaperone/DNA topoisomerase II/histidine kinase"/>
    <property type="match status" value="1"/>
</dbReference>
<evidence type="ECO:0000256" key="7">
    <source>
        <dbReference type="ARBA" id="ARBA00022679"/>
    </source>
</evidence>
<evidence type="ECO:0000256" key="3">
    <source>
        <dbReference type="ARBA" id="ARBA00012438"/>
    </source>
</evidence>
<dbReference type="Gene3D" id="1.10.287.130">
    <property type="match status" value="1"/>
</dbReference>
<name>A0ABU9YKL3_9PROT</name>
<dbReference type="PROSITE" id="PS50109">
    <property type="entry name" value="HIS_KIN"/>
    <property type="match status" value="1"/>
</dbReference>
<dbReference type="InterPro" id="IPR005467">
    <property type="entry name" value="His_kinase_dom"/>
</dbReference>
<keyword evidence="14 15" id="KW-0472">Membrane</keyword>
<dbReference type="InterPro" id="IPR003594">
    <property type="entry name" value="HATPase_dom"/>
</dbReference>
<feature type="domain" description="Histidine kinase" evidence="16">
    <location>
        <begin position="228"/>
        <end position="429"/>
    </location>
</feature>
<evidence type="ECO:0000256" key="1">
    <source>
        <dbReference type="ARBA" id="ARBA00000085"/>
    </source>
</evidence>
<sequence length="435" mass="46831">MTAQITAIVTVAVVAGAVLATTIMMLLWESGPDASRSVISARVAMIIQLVEASPNRDDAMRIVEAARGHGMEVALVDGPPPPGRRDSPPLRSVTFRLAYGWGMDVAVWDQSWGDDVETVMVPVAEDAHLVFRIPLQMVLWREVVKIGGGTLIIVTLFVVLLQAYARRWIARPLDALADAAVSFGQSPSDDRLLSRPAPREIVRVAAALDGMRTRIRNLIDDRTRMLVAISHDLRTPLTRLGLRAEQIADPAIRSAMLTDLDQIGRMLNETLDYLRDDARTGQMIRCDLPSLITTICSGFADVGHGVRYDGPARLTWTCRPGAVSRAIGNLVENGVKHGGRTVVVGLRSVDGGIEIVVADDGPGVPADLRERVFEPFFKGNSARGGAGQDGFGLGLSIARDAARLHGGDIALNDRPEGGLVARLFLPAAAQHFLTS</sequence>
<dbReference type="GO" id="GO:0005524">
    <property type="term" value="F:ATP binding"/>
    <property type="evidence" value="ECO:0007669"/>
    <property type="project" value="UniProtKB-KW"/>
</dbReference>
<keyword evidence="19" id="KW-1185">Reference proteome</keyword>
<feature type="transmembrane region" description="Helical" evidence="15">
    <location>
        <begin position="146"/>
        <end position="165"/>
    </location>
</feature>
<gene>
    <name evidence="18" type="ORF">WG926_13135</name>
</gene>
<dbReference type="PANTHER" id="PTHR44936">
    <property type="entry name" value="SENSOR PROTEIN CREC"/>
    <property type="match status" value="1"/>
</dbReference>
<dbReference type="InterPro" id="IPR050980">
    <property type="entry name" value="2C_sensor_his_kinase"/>
</dbReference>
<evidence type="ECO:0000256" key="13">
    <source>
        <dbReference type="ARBA" id="ARBA00023012"/>
    </source>
</evidence>
<comment type="catalytic activity">
    <reaction evidence="1">
        <text>ATP + protein L-histidine = ADP + protein N-phospho-L-histidine.</text>
        <dbReference type="EC" id="2.7.13.3"/>
    </reaction>
</comment>
<keyword evidence="8 15" id="KW-0812">Transmembrane</keyword>
<dbReference type="PANTHER" id="PTHR44936:SF5">
    <property type="entry name" value="SENSOR HISTIDINE KINASE ENVZ"/>
    <property type="match status" value="1"/>
</dbReference>
<evidence type="ECO:0000256" key="14">
    <source>
        <dbReference type="ARBA" id="ARBA00023136"/>
    </source>
</evidence>
<dbReference type="Proteomes" id="UP001413721">
    <property type="component" value="Unassembled WGS sequence"/>
</dbReference>
<evidence type="ECO:0000259" key="16">
    <source>
        <dbReference type="PROSITE" id="PS50109"/>
    </source>
</evidence>
<keyword evidence="7" id="KW-0808">Transferase</keyword>
<dbReference type="PROSITE" id="PS50885">
    <property type="entry name" value="HAMP"/>
    <property type="match status" value="1"/>
</dbReference>
<keyword evidence="6" id="KW-0597">Phosphoprotein</keyword>
<dbReference type="InterPro" id="IPR004358">
    <property type="entry name" value="Sig_transdc_His_kin-like_C"/>
</dbReference>
<evidence type="ECO:0000256" key="15">
    <source>
        <dbReference type="SAM" id="Phobius"/>
    </source>
</evidence>
<keyword evidence="13" id="KW-0902">Two-component regulatory system</keyword>
<feature type="domain" description="HAMP" evidence="17">
    <location>
        <begin position="167"/>
        <end position="220"/>
    </location>
</feature>
<dbReference type="SUPFAM" id="SSF47384">
    <property type="entry name" value="Homodimeric domain of signal transducing histidine kinase"/>
    <property type="match status" value="1"/>
</dbReference>
<evidence type="ECO:0000256" key="11">
    <source>
        <dbReference type="ARBA" id="ARBA00022840"/>
    </source>
</evidence>
<keyword evidence="12 15" id="KW-1133">Transmembrane helix</keyword>
<dbReference type="CDD" id="cd00082">
    <property type="entry name" value="HisKA"/>
    <property type="match status" value="1"/>
</dbReference>
<feature type="transmembrane region" description="Helical" evidence="15">
    <location>
        <begin position="7"/>
        <end position="28"/>
    </location>
</feature>
<keyword evidence="10" id="KW-0418">Kinase</keyword>
<reference evidence="18 19" key="1">
    <citation type="submission" date="2024-03" db="EMBL/GenBank/DDBJ databases">
        <title>High-quality draft genome sequencing of Tistrella sp. BH-R2-4.</title>
        <authorList>
            <person name="Dong C."/>
        </authorList>
    </citation>
    <scope>NUCLEOTIDE SEQUENCE [LARGE SCALE GENOMIC DNA]</scope>
    <source>
        <strain evidence="18 19">BH-R2-4</strain>
    </source>
</reference>
<evidence type="ECO:0000256" key="12">
    <source>
        <dbReference type="ARBA" id="ARBA00022989"/>
    </source>
</evidence>
<evidence type="ECO:0000256" key="6">
    <source>
        <dbReference type="ARBA" id="ARBA00022553"/>
    </source>
</evidence>
<dbReference type="RefSeq" id="WP_345934006.1">
    <property type="nucleotide sequence ID" value="NZ_JBBKTV010000006.1"/>
</dbReference>
<evidence type="ECO:0000256" key="10">
    <source>
        <dbReference type="ARBA" id="ARBA00022777"/>
    </source>
</evidence>
<evidence type="ECO:0000313" key="18">
    <source>
        <dbReference type="EMBL" id="MEN2989252.1"/>
    </source>
</evidence>
<proteinExistence type="predicted"/>
<dbReference type="InterPro" id="IPR003660">
    <property type="entry name" value="HAMP_dom"/>
</dbReference>
<evidence type="ECO:0000256" key="2">
    <source>
        <dbReference type="ARBA" id="ARBA00004429"/>
    </source>
</evidence>
<dbReference type="EMBL" id="JBBKTW010000004">
    <property type="protein sequence ID" value="MEN2989252.1"/>
    <property type="molecule type" value="Genomic_DNA"/>
</dbReference>
<dbReference type="Gene3D" id="3.30.565.10">
    <property type="entry name" value="Histidine kinase-like ATPase, C-terminal domain"/>
    <property type="match status" value="1"/>
</dbReference>
<dbReference type="SMART" id="SM00387">
    <property type="entry name" value="HATPase_c"/>
    <property type="match status" value="1"/>
</dbReference>
<evidence type="ECO:0000256" key="8">
    <source>
        <dbReference type="ARBA" id="ARBA00022692"/>
    </source>
</evidence>
<evidence type="ECO:0000256" key="5">
    <source>
        <dbReference type="ARBA" id="ARBA00022519"/>
    </source>
</evidence>
<dbReference type="InterPro" id="IPR036097">
    <property type="entry name" value="HisK_dim/P_sf"/>
</dbReference>
<comment type="caution">
    <text evidence="18">The sequence shown here is derived from an EMBL/GenBank/DDBJ whole genome shotgun (WGS) entry which is preliminary data.</text>
</comment>
<accession>A0ABU9YKL3</accession>
<evidence type="ECO:0000259" key="17">
    <source>
        <dbReference type="PROSITE" id="PS50885"/>
    </source>
</evidence>
<keyword evidence="9" id="KW-0547">Nucleotide-binding</keyword>
<dbReference type="InterPro" id="IPR003661">
    <property type="entry name" value="HisK_dim/P_dom"/>
</dbReference>
<evidence type="ECO:0000256" key="9">
    <source>
        <dbReference type="ARBA" id="ARBA00022741"/>
    </source>
</evidence>
<dbReference type="PRINTS" id="PR00344">
    <property type="entry name" value="BCTRLSENSOR"/>
</dbReference>
<evidence type="ECO:0000313" key="19">
    <source>
        <dbReference type="Proteomes" id="UP001413721"/>
    </source>
</evidence>
<keyword evidence="4" id="KW-1003">Cell membrane</keyword>
<keyword evidence="5" id="KW-0997">Cell inner membrane</keyword>